<dbReference type="GO" id="GO:0006353">
    <property type="term" value="P:DNA-templated transcription termination"/>
    <property type="evidence" value="ECO:0007669"/>
    <property type="project" value="UniProtKB-KW"/>
</dbReference>
<dbReference type="PANTHER" id="PTHR13068:SF112">
    <property type="entry name" value="TRANSCRIPTION TERMINATION FACTOR 3, MITOCHONDRIAL"/>
    <property type="match status" value="1"/>
</dbReference>
<dbReference type="GeneID" id="8247696"/>
<sequence length="218" mass="23862">MATACTNSLGHVGASRAAERLSSSRSSYVSTAPVSVISRRRVAKKVETAITARLRPGRQGVQRIYRMATEKSQISVYEYLESIGVPRVNALQVQSRASEWFEFENAKAGGDKDAPFGVEQMAAVVDFLKQKGVGESDVGSLVCAHPPVLAYSVERRIAPLFAYLDELGMDAERAVAALRKRPNLLGLDPDNNMRRMVDYLQSTGKTQEEALDLLLTSL</sequence>
<organism evidence="4 5">
    <name type="scientific">Micromonas commoda (strain RCC299 / NOUM17 / CCMP2709)</name>
    <name type="common">Picoplanktonic green alga</name>
    <dbReference type="NCBI Taxonomy" id="296587"/>
    <lineage>
        <taxon>Eukaryota</taxon>
        <taxon>Viridiplantae</taxon>
        <taxon>Chlorophyta</taxon>
        <taxon>Mamiellophyceae</taxon>
        <taxon>Mamiellales</taxon>
        <taxon>Mamiellaceae</taxon>
        <taxon>Micromonas</taxon>
    </lineage>
</organism>
<evidence type="ECO:0000256" key="3">
    <source>
        <dbReference type="ARBA" id="ARBA00022946"/>
    </source>
</evidence>
<dbReference type="STRING" id="296587.C1EEG4"/>
<name>C1EEG4_MICCC</name>
<comment type="similarity">
    <text evidence="1">Belongs to the mTERF family.</text>
</comment>
<dbReference type="SMART" id="SM00733">
    <property type="entry name" value="Mterf"/>
    <property type="match status" value="2"/>
</dbReference>
<dbReference type="OMA" id="VQRIYRM"/>
<keyword evidence="3" id="KW-0809">Transit peptide</keyword>
<dbReference type="PANTHER" id="PTHR13068">
    <property type="entry name" value="CGI-12 PROTEIN-RELATED"/>
    <property type="match status" value="1"/>
</dbReference>
<evidence type="ECO:0000313" key="5">
    <source>
        <dbReference type="Proteomes" id="UP000002009"/>
    </source>
</evidence>
<evidence type="ECO:0000256" key="1">
    <source>
        <dbReference type="ARBA" id="ARBA00007692"/>
    </source>
</evidence>
<dbReference type="GO" id="GO:0003676">
    <property type="term" value="F:nucleic acid binding"/>
    <property type="evidence" value="ECO:0007669"/>
    <property type="project" value="InterPro"/>
</dbReference>
<dbReference type="EMBL" id="CP001330">
    <property type="protein sequence ID" value="ACO66230.1"/>
    <property type="molecule type" value="Genomic_DNA"/>
</dbReference>
<evidence type="ECO:0000313" key="4">
    <source>
        <dbReference type="EMBL" id="ACO66230.1"/>
    </source>
</evidence>
<dbReference type="InParanoid" id="C1EEG4"/>
<dbReference type="Pfam" id="PF02536">
    <property type="entry name" value="mTERF"/>
    <property type="match status" value="1"/>
</dbReference>
<accession>C1EEG4</accession>
<reference evidence="4 5" key="1">
    <citation type="journal article" date="2009" name="Science">
        <title>Green evolution and dynamic adaptations revealed by genomes of the marine picoeukaryotes Micromonas.</title>
        <authorList>
            <person name="Worden A.Z."/>
            <person name="Lee J.H."/>
            <person name="Mock T."/>
            <person name="Rouze P."/>
            <person name="Simmons M.P."/>
            <person name="Aerts A.L."/>
            <person name="Allen A.E."/>
            <person name="Cuvelier M.L."/>
            <person name="Derelle E."/>
            <person name="Everett M.V."/>
            <person name="Foulon E."/>
            <person name="Grimwood J."/>
            <person name="Gundlach H."/>
            <person name="Henrissat B."/>
            <person name="Napoli C."/>
            <person name="McDonald S.M."/>
            <person name="Parker M.S."/>
            <person name="Rombauts S."/>
            <person name="Salamov A."/>
            <person name="Von Dassow P."/>
            <person name="Badger J.H."/>
            <person name="Coutinho P.M."/>
            <person name="Demir E."/>
            <person name="Dubchak I."/>
            <person name="Gentemann C."/>
            <person name="Eikrem W."/>
            <person name="Gready J.E."/>
            <person name="John U."/>
            <person name="Lanier W."/>
            <person name="Lindquist E.A."/>
            <person name="Lucas S."/>
            <person name="Mayer K.F."/>
            <person name="Moreau H."/>
            <person name="Not F."/>
            <person name="Otillar R."/>
            <person name="Panaud O."/>
            <person name="Pangilinan J."/>
            <person name="Paulsen I."/>
            <person name="Piegu B."/>
            <person name="Poliakov A."/>
            <person name="Robbens S."/>
            <person name="Schmutz J."/>
            <person name="Toulza E."/>
            <person name="Wyss T."/>
            <person name="Zelensky A."/>
            <person name="Zhou K."/>
            <person name="Armbrust E.V."/>
            <person name="Bhattacharya D."/>
            <person name="Goodenough U.W."/>
            <person name="Van de Peer Y."/>
            <person name="Grigoriev I.V."/>
        </authorList>
    </citation>
    <scope>NUCLEOTIDE SEQUENCE [LARGE SCALE GENOMIC DNA]</scope>
    <source>
        <strain evidence="5">RCC299 / NOUM17</strain>
    </source>
</reference>
<dbReference type="RefSeq" id="XP_002504972.1">
    <property type="nucleotide sequence ID" value="XM_002504926.1"/>
</dbReference>
<keyword evidence="5" id="KW-1185">Reference proteome</keyword>
<dbReference type="Proteomes" id="UP000002009">
    <property type="component" value="Chromosome 11"/>
</dbReference>
<dbReference type="KEGG" id="mis:MICPUN_62614"/>
<dbReference type="AlphaFoldDB" id="C1EEG4"/>
<protein>
    <submittedName>
        <fullName evidence="4">Uncharacterized protein</fullName>
    </submittedName>
</protein>
<proteinExistence type="inferred from homology"/>
<evidence type="ECO:0000256" key="2">
    <source>
        <dbReference type="ARBA" id="ARBA00022472"/>
    </source>
</evidence>
<keyword evidence="2" id="KW-0805">Transcription regulation</keyword>
<dbReference type="InterPro" id="IPR003690">
    <property type="entry name" value="MTERF"/>
</dbReference>
<dbReference type="eggNOG" id="ENOG502S8N9">
    <property type="taxonomic scope" value="Eukaryota"/>
</dbReference>
<dbReference type="OrthoDB" id="637682at2759"/>
<gene>
    <name evidence="4" type="ORF">MICPUN_62614</name>
</gene>
<dbReference type="InterPro" id="IPR038538">
    <property type="entry name" value="MTERF_sf"/>
</dbReference>
<keyword evidence="2" id="KW-0804">Transcription</keyword>
<dbReference type="Gene3D" id="1.25.70.10">
    <property type="entry name" value="Transcription termination factor 3, mitochondrial"/>
    <property type="match status" value="1"/>
</dbReference>
<keyword evidence="2" id="KW-0806">Transcription termination</keyword>